<name>A0A974GVP6_SEDHY</name>
<dbReference type="AlphaFoldDB" id="A0A974GVP6"/>
<feature type="signal peptide" evidence="1">
    <location>
        <begin position="1"/>
        <end position="23"/>
    </location>
</feature>
<keyword evidence="1" id="KW-0732">Signal</keyword>
<proteinExistence type="predicted"/>
<dbReference type="EMBL" id="JACBNQ010000003">
    <property type="protein sequence ID" value="NYB73536.1"/>
    <property type="molecule type" value="Genomic_DNA"/>
</dbReference>
<reference evidence="2" key="1">
    <citation type="submission" date="2020-07" db="EMBL/GenBank/DDBJ databases">
        <title>Genomic analysis of a strain of Sedimentibacter Hydroxybenzoicus DSM7310.</title>
        <authorList>
            <person name="Ma S."/>
        </authorList>
    </citation>
    <scope>NUCLEOTIDE SEQUENCE</scope>
    <source>
        <strain evidence="2">DSM 7310</strain>
    </source>
</reference>
<accession>A0A974GVP6</accession>
<evidence type="ECO:0000256" key="1">
    <source>
        <dbReference type="SAM" id="SignalP"/>
    </source>
</evidence>
<gene>
    <name evidence="2" type="ORF">HZF24_05220</name>
</gene>
<keyword evidence="3" id="KW-1185">Reference proteome</keyword>
<evidence type="ECO:0000313" key="2">
    <source>
        <dbReference type="EMBL" id="NYB73536.1"/>
    </source>
</evidence>
<protein>
    <submittedName>
        <fullName evidence="2">Uncharacterized protein</fullName>
    </submittedName>
</protein>
<dbReference type="Proteomes" id="UP000611629">
    <property type="component" value="Unassembled WGS sequence"/>
</dbReference>
<comment type="caution">
    <text evidence="2">The sequence shown here is derived from an EMBL/GenBank/DDBJ whole genome shotgun (WGS) entry which is preliminary data.</text>
</comment>
<feature type="chain" id="PRO_5037677789" evidence="1">
    <location>
        <begin position="24"/>
        <end position="133"/>
    </location>
</feature>
<dbReference type="RefSeq" id="WP_179237227.1">
    <property type="nucleotide sequence ID" value="NZ_JACBNQ010000003.1"/>
</dbReference>
<organism evidence="2 3">
    <name type="scientific">Sedimentibacter hydroxybenzoicus DSM 7310</name>
    <dbReference type="NCBI Taxonomy" id="1123245"/>
    <lineage>
        <taxon>Bacteria</taxon>
        <taxon>Bacillati</taxon>
        <taxon>Bacillota</taxon>
        <taxon>Tissierellia</taxon>
        <taxon>Sedimentibacter</taxon>
    </lineage>
</organism>
<sequence>MKNMLKIILVFILIFALSMNAFASTVGIQWDYLVKVISELSISDSGTAYGSGTASTSNLGYVVSVQVNLQQLKSSGWTTIKTWNCSDSGGCSVGGYYAVISGYDYRTEVIATVYDEDYNKLEESKVYSSVKHY</sequence>
<evidence type="ECO:0000313" key="3">
    <source>
        <dbReference type="Proteomes" id="UP000611629"/>
    </source>
</evidence>